<accession>A0ACB6Q9K8</accession>
<evidence type="ECO:0000313" key="1">
    <source>
        <dbReference type="EMBL" id="KAF2463586.1"/>
    </source>
</evidence>
<reference evidence="1" key="1">
    <citation type="journal article" date="2020" name="Stud. Mycol.">
        <title>101 Dothideomycetes genomes: a test case for predicting lifestyles and emergence of pathogens.</title>
        <authorList>
            <person name="Haridas S."/>
            <person name="Albert R."/>
            <person name="Binder M."/>
            <person name="Bloem J."/>
            <person name="Labutti K."/>
            <person name="Salamov A."/>
            <person name="Andreopoulos B."/>
            <person name="Baker S."/>
            <person name="Barry K."/>
            <person name="Bills G."/>
            <person name="Bluhm B."/>
            <person name="Cannon C."/>
            <person name="Castanera R."/>
            <person name="Culley D."/>
            <person name="Daum C."/>
            <person name="Ezra D."/>
            <person name="Gonzalez J."/>
            <person name="Henrissat B."/>
            <person name="Kuo A."/>
            <person name="Liang C."/>
            <person name="Lipzen A."/>
            <person name="Lutzoni F."/>
            <person name="Magnuson J."/>
            <person name="Mondo S."/>
            <person name="Nolan M."/>
            <person name="Ohm R."/>
            <person name="Pangilinan J."/>
            <person name="Park H.-J."/>
            <person name="Ramirez L."/>
            <person name="Alfaro M."/>
            <person name="Sun H."/>
            <person name="Tritt A."/>
            <person name="Yoshinaga Y."/>
            <person name="Zwiers L.-H."/>
            <person name="Turgeon B."/>
            <person name="Goodwin S."/>
            <person name="Spatafora J."/>
            <person name="Crous P."/>
            <person name="Grigoriev I."/>
        </authorList>
    </citation>
    <scope>NUCLEOTIDE SEQUENCE</scope>
    <source>
        <strain evidence="1">ATCC 200398</strain>
    </source>
</reference>
<evidence type="ECO:0000313" key="2">
    <source>
        <dbReference type="Proteomes" id="UP000799755"/>
    </source>
</evidence>
<sequence>LTTLQLRFHERVGYQEHRPPHSHSCAIVPPQGCNTHCRFAAWPTSWNTTMYGYHSSYPFQLPGTASILYCSYHADHNFKNEPFIFHASMDITIRTLFGSLEPPGIPYRSYHADHDFKKELMGTSSHHNTYLCDSISSQTSGYRYLFSLVPTLVFQMHVPTLSVLTVLAVMATAIPVVYLAERDNPSTPSANEAVPSADTFKDYGSYGAYSTYGTYGAAVDKGAAAVAAIVERGGEEIVESGARDMAGRDELDRNEEMERERQRHNQGRDRSVADLDHSMGKADMGVGSENQHQKREITTAMSEMSNDKMDIEVDKNMNTDIRQRDSDTANKVLPYNWYGAYTPYETYGKYGDGVDQEAAKKGMADRMADKAPVGPAGEKV</sequence>
<gene>
    <name evidence="1" type="ORF">BDR25DRAFT_383401</name>
</gene>
<keyword evidence="2" id="KW-1185">Reference proteome</keyword>
<dbReference type="Proteomes" id="UP000799755">
    <property type="component" value="Unassembled WGS sequence"/>
</dbReference>
<comment type="caution">
    <text evidence="1">The sequence shown here is derived from an EMBL/GenBank/DDBJ whole genome shotgun (WGS) entry which is preliminary data.</text>
</comment>
<protein>
    <submittedName>
        <fullName evidence="1">Uncharacterized protein</fullName>
    </submittedName>
</protein>
<feature type="non-terminal residue" evidence="1">
    <location>
        <position position="1"/>
    </location>
</feature>
<dbReference type="EMBL" id="MU003548">
    <property type="protein sequence ID" value="KAF2463586.1"/>
    <property type="molecule type" value="Genomic_DNA"/>
</dbReference>
<name>A0ACB6Q9K8_9PLEO</name>
<proteinExistence type="predicted"/>
<organism evidence="1 2">
    <name type="scientific">Lindgomyces ingoldianus</name>
    <dbReference type="NCBI Taxonomy" id="673940"/>
    <lineage>
        <taxon>Eukaryota</taxon>
        <taxon>Fungi</taxon>
        <taxon>Dikarya</taxon>
        <taxon>Ascomycota</taxon>
        <taxon>Pezizomycotina</taxon>
        <taxon>Dothideomycetes</taxon>
        <taxon>Pleosporomycetidae</taxon>
        <taxon>Pleosporales</taxon>
        <taxon>Lindgomycetaceae</taxon>
        <taxon>Lindgomyces</taxon>
    </lineage>
</organism>